<evidence type="ECO:0000313" key="5">
    <source>
        <dbReference type="EMBL" id="EQD41736.1"/>
    </source>
</evidence>
<dbReference type="GO" id="GO:0003677">
    <property type="term" value="F:DNA binding"/>
    <property type="evidence" value="ECO:0007669"/>
    <property type="project" value="UniProtKB-KW"/>
</dbReference>
<feature type="compositionally biased region" description="Low complexity" evidence="4">
    <location>
        <begin position="98"/>
        <end position="108"/>
    </location>
</feature>
<organism evidence="5">
    <name type="scientific">mine drainage metagenome</name>
    <dbReference type="NCBI Taxonomy" id="410659"/>
    <lineage>
        <taxon>unclassified sequences</taxon>
        <taxon>metagenomes</taxon>
        <taxon>ecological metagenomes</taxon>
    </lineage>
</organism>
<evidence type="ECO:0000256" key="1">
    <source>
        <dbReference type="ARBA" id="ARBA00022747"/>
    </source>
</evidence>
<dbReference type="EMBL" id="AUZY01009538">
    <property type="protein sequence ID" value="EQD41736.1"/>
    <property type="molecule type" value="Genomic_DNA"/>
</dbReference>
<evidence type="ECO:0000256" key="3">
    <source>
        <dbReference type="SAM" id="Coils"/>
    </source>
</evidence>
<feature type="non-terminal residue" evidence="5">
    <location>
        <position position="125"/>
    </location>
</feature>
<keyword evidence="3" id="KW-0175">Coiled coil</keyword>
<dbReference type="InterPro" id="IPR044946">
    <property type="entry name" value="Restrct_endonuc_typeI_TRD_sf"/>
</dbReference>
<protein>
    <submittedName>
        <fullName evidence="5">Type I restriction modification system, specificity subunit</fullName>
    </submittedName>
</protein>
<dbReference type="PANTHER" id="PTHR43140">
    <property type="entry name" value="TYPE-1 RESTRICTION ENZYME ECOKI SPECIFICITY PROTEIN"/>
    <property type="match status" value="1"/>
</dbReference>
<dbReference type="GO" id="GO:0009307">
    <property type="term" value="P:DNA restriction-modification system"/>
    <property type="evidence" value="ECO:0007669"/>
    <property type="project" value="UniProtKB-KW"/>
</dbReference>
<feature type="compositionally biased region" description="Basic and acidic residues" evidence="4">
    <location>
        <begin position="110"/>
        <end position="125"/>
    </location>
</feature>
<accession>T0Z1B2</accession>
<dbReference type="Gene3D" id="3.90.220.20">
    <property type="entry name" value="DNA methylase specificity domains"/>
    <property type="match status" value="1"/>
</dbReference>
<dbReference type="PANTHER" id="PTHR43140:SF1">
    <property type="entry name" value="TYPE I RESTRICTION ENZYME ECOKI SPECIFICITY SUBUNIT"/>
    <property type="match status" value="1"/>
</dbReference>
<proteinExistence type="predicted"/>
<evidence type="ECO:0000256" key="2">
    <source>
        <dbReference type="ARBA" id="ARBA00023125"/>
    </source>
</evidence>
<sequence length="125" mass="13849">MAYFLKSRDYWQQIADNTSGIAIPNVNASKISDIRLPLAPLALQRRIVAEIEKQFSRLDQAVASLQRVKAQLKRYKASVLKAAVEGRLVETEAERPAAKAAASSPAPSLLHREVRMPREAGSPER</sequence>
<keyword evidence="1" id="KW-0680">Restriction system</keyword>
<dbReference type="AlphaFoldDB" id="T0Z1B2"/>
<comment type="caution">
    <text evidence="5">The sequence shown here is derived from an EMBL/GenBank/DDBJ whole genome shotgun (WGS) entry which is preliminary data.</text>
</comment>
<reference evidence="5" key="2">
    <citation type="journal article" date="2014" name="ISME J.">
        <title>Microbial stratification in low pH oxic and suboxic macroscopic growths along an acid mine drainage.</title>
        <authorList>
            <person name="Mendez-Garcia C."/>
            <person name="Mesa V."/>
            <person name="Sprenger R.R."/>
            <person name="Richter M."/>
            <person name="Diez M.S."/>
            <person name="Solano J."/>
            <person name="Bargiela R."/>
            <person name="Golyshina O.V."/>
            <person name="Manteca A."/>
            <person name="Ramos J.L."/>
            <person name="Gallego J.R."/>
            <person name="Llorente I."/>
            <person name="Martins Dos Santos V.A."/>
            <person name="Jensen O.N."/>
            <person name="Pelaez A.I."/>
            <person name="Sanchez J."/>
            <person name="Ferrer M."/>
        </authorList>
    </citation>
    <scope>NUCLEOTIDE SEQUENCE</scope>
</reference>
<name>T0Z1B2_9ZZZZ</name>
<dbReference type="InterPro" id="IPR051212">
    <property type="entry name" value="Type-I_RE_S_subunit"/>
</dbReference>
<gene>
    <name evidence="5" type="ORF">B1B_14399</name>
</gene>
<evidence type="ECO:0000256" key="4">
    <source>
        <dbReference type="SAM" id="MobiDB-lite"/>
    </source>
</evidence>
<feature type="coiled-coil region" evidence="3">
    <location>
        <begin position="48"/>
        <end position="78"/>
    </location>
</feature>
<feature type="region of interest" description="Disordered" evidence="4">
    <location>
        <begin position="92"/>
        <end position="125"/>
    </location>
</feature>
<reference evidence="5" key="1">
    <citation type="submission" date="2013-08" db="EMBL/GenBank/DDBJ databases">
        <authorList>
            <person name="Mendez C."/>
            <person name="Richter M."/>
            <person name="Ferrer M."/>
            <person name="Sanchez J."/>
        </authorList>
    </citation>
    <scope>NUCLEOTIDE SEQUENCE</scope>
</reference>
<keyword evidence="2" id="KW-0238">DNA-binding</keyword>
<dbReference type="SUPFAM" id="SSF116734">
    <property type="entry name" value="DNA methylase specificity domain"/>
    <property type="match status" value="1"/>
</dbReference>